<dbReference type="Gene3D" id="2.160.20.80">
    <property type="entry name" value="E3 ubiquitin-protein ligase SopA"/>
    <property type="match status" value="1"/>
</dbReference>
<protein>
    <submittedName>
        <fullName evidence="1">Pentapeptide repeat-containing protein</fullName>
    </submittedName>
</protein>
<evidence type="ECO:0000313" key="1">
    <source>
        <dbReference type="EMBL" id="MFD0891757.1"/>
    </source>
</evidence>
<comment type="caution">
    <text evidence="1">The sequence shown here is derived from an EMBL/GenBank/DDBJ whole genome shotgun (WGS) entry which is preliminary data.</text>
</comment>
<reference evidence="2" key="1">
    <citation type="journal article" date="2019" name="Int. J. Syst. Evol. Microbiol.">
        <title>The Global Catalogue of Microorganisms (GCM) 10K type strain sequencing project: providing services to taxonomists for standard genome sequencing and annotation.</title>
        <authorList>
            <consortium name="The Broad Institute Genomics Platform"/>
            <consortium name="The Broad Institute Genome Sequencing Center for Infectious Disease"/>
            <person name="Wu L."/>
            <person name="Ma J."/>
        </authorList>
    </citation>
    <scope>NUCLEOTIDE SEQUENCE [LARGE SCALE GENOMIC DNA]</scope>
    <source>
        <strain evidence="2">CCUG 62974</strain>
    </source>
</reference>
<organism evidence="1 2">
    <name type="scientific">Streptosporangium algeriense</name>
    <dbReference type="NCBI Taxonomy" id="1682748"/>
    <lineage>
        <taxon>Bacteria</taxon>
        <taxon>Bacillati</taxon>
        <taxon>Actinomycetota</taxon>
        <taxon>Actinomycetes</taxon>
        <taxon>Streptosporangiales</taxon>
        <taxon>Streptosporangiaceae</taxon>
        <taxon>Streptosporangium</taxon>
    </lineage>
</organism>
<evidence type="ECO:0000313" key="2">
    <source>
        <dbReference type="Proteomes" id="UP001597024"/>
    </source>
</evidence>
<accession>A0ABW3E9F5</accession>
<dbReference type="EMBL" id="JBHTHX010003453">
    <property type="protein sequence ID" value="MFD0891757.1"/>
    <property type="molecule type" value="Genomic_DNA"/>
</dbReference>
<proteinExistence type="predicted"/>
<dbReference type="Pfam" id="PF00805">
    <property type="entry name" value="Pentapeptide"/>
    <property type="match status" value="1"/>
</dbReference>
<feature type="non-terminal residue" evidence="1">
    <location>
        <position position="127"/>
    </location>
</feature>
<sequence length="127" mass="14312">MSADWDGREMVDETYHRVLFQDVDMTEVADRGSTFEECTFASVRFNVSTHESVRFLNCTFRRCSFFDATFTDCKLTGSMFDACDYGLLKVKGGDWSYVGLPGADLRGSVFEEVRLREADLTGARLAG</sequence>
<dbReference type="Proteomes" id="UP001597024">
    <property type="component" value="Unassembled WGS sequence"/>
</dbReference>
<keyword evidence="2" id="KW-1185">Reference proteome</keyword>
<name>A0ABW3E9F5_9ACTN</name>
<gene>
    <name evidence="1" type="ORF">ACFQ08_45010</name>
</gene>
<dbReference type="InterPro" id="IPR001646">
    <property type="entry name" value="5peptide_repeat"/>
</dbReference>
<dbReference type="SUPFAM" id="SSF141571">
    <property type="entry name" value="Pentapeptide repeat-like"/>
    <property type="match status" value="1"/>
</dbReference>